<organism evidence="3 4">
    <name type="scientific">Ohtaekwangia koreensis</name>
    <dbReference type="NCBI Taxonomy" id="688867"/>
    <lineage>
        <taxon>Bacteria</taxon>
        <taxon>Pseudomonadati</taxon>
        <taxon>Bacteroidota</taxon>
        <taxon>Cytophagia</taxon>
        <taxon>Cytophagales</taxon>
        <taxon>Fulvivirgaceae</taxon>
        <taxon>Ohtaekwangia</taxon>
    </lineage>
</organism>
<dbReference type="RefSeq" id="WP_079686522.1">
    <property type="nucleotide sequence ID" value="NZ_FUZU01000001.1"/>
</dbReference>
<dbReference type="InterPro" id="IPR013783">
    <property type="entry name" value="Ig-like_fold"/>
</dbReference>
<gene>
    <name evidence="3" type="ORF">SAMN05660236_2025</name>
</gene>
<evidence type="ECO:0000313" key="4">
    <source>
        <dbReference type="Proteomes" id="UP000190961"/>
    </source>
</evidence>
<dbReference type="PROSITE" id="PS51257">
    <property type="entry name" value="PROKAR_LIPOPROTEIN"/>
    <property type="match status" value="1"/>
</dbReference>
<dbReference type="InterPro" id="IPR052387">
    <property type="entry name" value="Fibrocystin"/>
</dbReference>
<dbReference type="Proteomes" id="UP000190961">
    <property type="component" value="Unassembled WGS sequence"/>
</dbReference>
<dbReference type="OrthoDB" id="915083at2"/>
<name>A0A1T5KD08_9BACT</name>
<dbReference type="Gene3D" id="2.60.40.10">
    <property type="entry name" value="Immunoglobulins"/>
    <property type="match status" value="3"/>
</dbReference>
<dbReference type="STRING" id="688867.SAMN05660236_2025"/>
<dbReference type="InterPro" id="IPR017803">
    <property type="entry name" value="CHP03437_C"/>
</dbReference>
<dbReference type="SUPFAM" id="SSF81296">
    <property type="entry name" value="E set domains"/>
    <property type="match status" value="3"/>
</dbReference>
<keyword evidence="4" id="KW-1185">Reference proteome</keyword>
<evidence type="ECO:0000256" key="1">
    <source>
        <dbReference type="ARBA" id="ARBA00022729"/>
    </source>
</evidence>
<protein>
    <recommendedName>
        <fullName evidence="2">IPT/TIG domain-containing protein</fullName>
    </recommendedName>
</protein>
<feature type="domain" description="IPT/TIG" evidence="2">
    <location>
        <begin position="123"/>
        <end position="209"/>
    </location>
</feature>
<evidence type="ECO:0000313" key="3">
    <source>
        <dbReference type="EMBL" id="SKC61268.1"/>
    </source>
</evidence>
<dbReference type="PANTHER" id="PTHR46769">
    <property type="entry name" value="POLYCYSTIC KIDNEY AND HEPATIC DISEASE 1 (AUTOSOMAL RECESSIVE)-LIKE 1"/>
    <property type="match status" value="1"/>
</dbReference>
<dbReference type="CDD" id="cd00603">
    <property type="entry name" value="IPT_PCSR"/>
    <property type="match status" value="1"/>
</dbReference>
<dbReference type="NCBIfam" id="TIGR03437">
    <property type="entry name" value="Soli_cterm"/>
    <property type="match status" value="1"/>
</dbReference>
<dbReference type="Pfam" id="PF01833">
    <property type="entry name" value="TIG"/>
    <property type="match status" value="3"/>
</dbReference>
<evidence type="ECO:0000259" key="2">
    <source>
        <dbReference type="SMART" id="SM00429"/>
    </source>
</evidence>
<dbReference type="InterPro" id="IPR002909">
    <property type="entry name" value="IPT_dom"/>
</dbReference>
<feature type="domain" description="IPT/TIG" evidence="2">
    <location>
        <begin position="210"/>
        <end position="291"/>
    </location>
</feature>
<dbReference type="SMART" id="SM00429">
    <property type="entry name" value="IPT"/>
    <property type="match status" value="3"/>
</dbReference>
<sequence length="291" mass="29195">MRRLIEKINIKYSLALIAIVGVSLLQACEEEDATIGSPMVTSFTPTAGGPVGTFVTVSGKYFSTTKPTTVKFNGVEAETLEVSPTSIQAIVPAGATSGQISVEVEGYTGTSTSAFAVTSGTPAPVILSFSPTTGNGVDDVSVTIKGVNFSTTAAQNIVKFNGVLAAAPTSASARSLTVKVPAGVTTGKITVEVQGAPSIATSPADFTAVSPTVASFTPKSSIVGSTVVITGTNFSPTAANNVVKFNGVNATVSQATATSLTVIVPAGATTGKVSVTVDEKTGTSTDNFTVN</sequence>
<dbReference type="PANTHER" id="PTHR46769:SF2">
    <property type="entry name" value="FIBROCYSTIN-L ISOFORM 2 PRECURSOR-RELATED"/>
    <property type="match status" value="1"/>
</dbReference>
<keyword evidence="1" id="KW-0732">Signal</keyword>
<feature type="domain" description="IPT/TIG" evidence="2">
    <location>
        <begin position="37"/>
        <end position="118"/>
    </location>
</feature>
<proteinExistence type="predicted"/>
<reference evidence="3" key="1">
    <citation type="submission" date="2017-02" db="EMBL/GenBank/DDBJ databases">
        <authorList>
            <person name="Peterson S.W."/>
        </authorList>
    </citation>
    <scope>NUCLEOTIDE SEQUENCE [LARGE SCALE GENOMIC DNA]</scope>
    <source>
        <strain evidence="3">DSM 25262</strain>
    </source>
</reference>
<dbReference type="CDD" id="cd00102">
    <property type="entry name" value="IPT"/>
    <property type="match status" value="2"/>
</dbReference>
<dbReference type="EMBL" id="FUZU01000001">
    <property type="protein sequence ID" value="SKC61268.1"/>
    <property type="molecule type" value="Genomic_DNA"/>
</dbReference>
<dbReference type="AlphaFoldDB" id="A0A1T5KD08"/>
<accession>A0A1T5KD08</accession>
<dbReference type="InterPro" id="IPR014756">
    <property type="entry name" value="Ig_E-set"/>
</dbReference>